<evidence type="ECO:0000313" key="1">
    <source>
        <dbReference type="EMBL" id="SNZ14256.1"/>
    </source>
</evidence>
<accession>A0A285P274</accession>
<keyword evidence="2" id="KW-1185">Reference proteome</keyword>
<dbReference type="AlphaFoldDB" id="A0A285P274"/>
<proteinExistence type="predicted"/>
<sequence length="93" mass="10885">MAMTWGVPVPGYQYMDYQNRGIGTRKSRYTIESVNPVIPDQTRDTFEQRVQGRLDYQATMPNFNKDHPTEKTPFDRKSFSLLTGKGRHFDTYC</sequence>
<organism evidence="1 2">
    <name type="scientific">Terribacillus aidingensis</name>
    <dbReference type="NCBI Taxonomy" id="586416"/>
    <lineage>
        <taxon>Bacteria</taxon>
        <taxon>Bacillati</taxon>
        <taxon>Bacillota</taxon>
        <taxon>Bacilli</taxon>
        <taxon>Bacillales</taxon>
        <taxon>Bacillaceae</taxon>
        <taxon>Terribacillus</taxon>
    </lineage>
</organism>
<evidence type="ECO:0000313" key="2">
    <source>
        <dbReference type="Proteomes" id="UP000219356"/>
    </source>
</evidence>
<reference evidence="2" key="1">
    <citation type="submission" date="2017-09" db="EMBL/GenBank/DDBJ databases">
        <authorList>
            <person name="Varghese N."/>
            <person name="Submissions S."/>
        </authorList>
    </citation>
    <scope>NUCLEOTIDE SEQUENCE [LARGE SCALE GENOMIC DNA]</scope>
    <source>
        <strain evidence="2">CGMCC 1.8913</strain>
    </source>
</reference>
<gene>
    <name evidence="1" type="ORF">SAMN05421503_2293</name>
</gene>
<dbReference type="Proteomes" id="UP000219356">
    <property type="component" value="Unassembled WGS sequence"/>
</dbReference>
<protein>
    <submittedName>
        <fullName evidence="1">Uncharacterized protein</fullName>
    </submittedName>
</protein>
<dbReference type="EMBL" id="OBEK01000003">
    <property type="protein sequence ID" value="SNZ14256.1"/>
    <property type="molecule type" value="Genomic_DNA"/>
</dbReference>
<name>A0A285P274_9BACI</name>